<feature type="region of interest" description="Disordered" evidence="1">
    <location>
        <begin position="288"/>
        <end position="313"/>
    </location>
</feature>
<dbReference type="Proteomes" id="UP000559256">
    <property type="component" value="Unassembled WGS sequence"/>
</dbReference>
<protein>
    <submittedName>
        <fullName evidence="3">Uncharacterized protein</fullName>
    </submittedName>
</protein>
<feature type="region of interest" description="Disordered" evidence="1">
    <location>
        <begin position="438"/>
        <end position="511"/>
    </location>
</feature>
<feature type="compositionally biased region" description="Polar residues" evidence="1">
    <location>
        <begin position="164"/>
        <end position="179"/>
    </location>
</feature>
<feature type="compositionally biased region" description="Low complexity" evidence="1">
    <location>
        <begin position="301"/>
        <end position="312"/>
    </location>
</feature>
<keyword evidence="4" id="KW-1185">Reference proteome</keyword>
<feature type="region of interest" description="Disordered" evidence="1">
    <location>
        <begin position="164"/>
        <end position="193"/>
    </location>
</feature>
<feature type="transmembrane region" description="Helical" evidence="2">
    <location>
        <begin position="196"/>
        <end position="221"/>
    </location>
</feature>
<accession>A0A8H5BTB3</accession>
<feature type="compositionally biased region" description="Basic and acidic residues" evidence="1">
    <location>
        <begin position="438"/>
        <end position="455"/>
    </location>
</feature>
<name>A0A8H5BTB3_9AGAR</name>
<feature type="compositionally biased region" description="Polar residues" evidence="1">
    <location>
        <begin position="288"/>
        <end position="299"/>
    </location>
</feature>
<feature type="region of interest" description="Disordered" evidence="1">
    <location>
        <begin position="233"/>
        <end position="252"/>
    </location>
</feature>
<dbReference type="EMBL" id="JAACJM010000379">
    <property type="protein sequence ID" value="KAF5327967.1"/>
    <property type="molecule type" value="Genomic_DNA"/>
</dbReference>
<keyword evidence="2" id="KW-0812">Transmembrane</keyword>
<dbReference type="AlphaFoldDB" id="A0A8H5BTB3"/>
<feature type="compositionally biased region" description="Low complexity" evidence="1">
    <location>
        <begin position="462"/>
        <end position="474"/>
    </location>
</feature>
<keyword evidence="2" id="KW-0472">Membrane</keyword>
<evidence type="ECO:0000313" key="3">
    <source>
        <dbReference type="EMBL" id="KAF5327967.1"/>
    </source>
</evidence>
<feature type="compositionally biased region" description="Polar residues" evidence="1">
    <location>
        <begin position="475"/>
        <end position="490"/>
    </location>
</feature>
<keyword evidence="2" id="KW-1133">Transmembrane helix</keyword>
<comment type="caution">
    <text evidence="3">The sequence shown here is derived from an EMBL/GenBank/DDBJ whole genome shotgun (WGS) entry which is preliminary data.</text>
</comment>
<evidence type="ECO:0000256" key="1">
    <source>
        <dbReference type="SAM" id="MobiDB-lite"/>
    </source>
</evidence>
<evidence type="ECO:0000313" key="4">
    <source>
        <dbReference type="Proteomes" id="UP000559256"/>
    </source>
</evidence>
<dbReference type="Gene3D" id="1.20.5.510">
    <property type="entry name" value="Single helix bin"/>
    <property type="match status" value="1"/>
</dbReference>
<dbReference type="OrthoDB" id="2796893at2759"/>
<reference evidence="3 4" key="1">
    <citation type="journal article" date="2020" name="ISME J.">
        <title>Uncovering the hidden diversity of litter-decomposition mechanisms in mushroom-forming fungi.</title>
        <authorList>
            <person name="Floudas D."/>
            <person name="Bentzer J."/>
            <person name="Ahren D."/>
            <person name="Johansson T."/>
            <person name="Persson P."/>
            <person name="Tunlid A."/>
        </authorList>
    </citation>
    <scope>NUCLEOTIDE SEQUENCE [LARGE SCALE GENOMIC DNA]</scope>
    <source>
        <strain evidence="3 4">CBS 291.85</strain>
    </source>
</reference>
<sequence length="511" mass="54031">MAQTQAICLGGFEWMQNDAQDSPCLLAAKVIAPCSQSGAWNIPALSEGNHYSPPSTSNDTDTDCYWQVSKKKTDVFMAFADAKHSSWAAYNLLNACAACQNNSDGITSWLSFKQDCGSHVSTSTYFPPNISLAGNSSLPFYATVDPSTWQDEKFNVQQAQLPNFANQPDVNPATQAGGNSTTPQPPDTPSPKKMNVGAIAGGVVGAVVVLALSALLAFWLIRRQRKTRSEDGIGIVKPGHERSLSDMTQSTYPQPSDFPYSQMASPGPFSIHTHESDPATISRFGSIYTTPPHGNSPTRGPSPISSPSVSPSLRMSVASAPSANIGLGFQPMAVTPESPNENVIRPFIVNQHTVSQTSLPMNRKGPINLQYDSPNSPPVNRAEDYFGDAIAESASRPQMNPPAYTPYPATATDAGAGVGAGAPSDATTPTAEVVAGLRERNGHSHRPRPEQKGSFDTETPWTSTGSRVVTTTTTDLGPSSGETTITTPVSPSRHVVNASVISGPDDGPEIA</sequence>
<proteinExistence type="predicted"/>
<organism evidence="3 4">
    <name type="scientific">Tetrapyrgos nigripes</name>
    <dbReference type="NCBI Taxonomy" id="182062"/>
    <lineage>
        <taxon>Eukaryota</taxon>
        <taxon>Fungi</taxon>
        <taxon>Dikarya</taxon>
        <taxon>Basidiomycota</taxon>
        <taxon>Agaricomycotina</taxon>
        <taxon>Agaricomycetes</taxon>
        <taxon>Agaricomycetidae</taxon>
        <taxon>Agaricales</taxon>
        <taxon>Marasmiineae</taxon>
        <taxon>Marasmiaceae</taxon>
        <taxon>Tetrapyrgos</taxon>
    </lineage>
</organism>
<evidence type="ECO:0000256" key="2">
    <source>
        <dbReference type="SAM" id="Phobius"/>
    </source>
</evidence>
<gene>
    <name evidence="3" type="ORF">D9758_017756</name>
</gene>